<feature type="compositionally biased region" description="Acidic residues" evidence="1">
    <location>
        <begin position="9"/>
        <end position="19"/>
    </location>
</feature>
<feature type="region of interest" description="Disordered" evidence="1">
    <location>
        <begin position="1"/>
        <end position="20"/>
    </location>
</feature>
<dbReference type="AlphaFoldDB" id="A0A5B7HDM3"/>
<evidence type="ECO:0000313" key="2">
    <source>
        <dbReference type="EMBL" id="MPC66754.1"/>
    </source>
</evidence>
<dbReference type="Proteomes" id="UP000324222">
    <property type="component" value="Unassembled WGS sequence"/>
</dbReference>
<evidence type="ECO:0000313" key="3">
    <source>
        <dbReference type="Proteomes" id="UP000324222"/>
    </source>
</evidence>
<accession>A0A5B7HDM3</accession>
<name>A0A5B7HDM3_PORTR</name>
<evidence type="ECO:0000256" key="1">
    <source>
        <dbReference type="SAM" id="MobiDB-lite"/>
    </source>
</evidence>
<sequence>MSEKRGLWEEEEEEEEVEVEGLGGLEGICSCEAARIIGRQAVEELSTSLLSLTPPFHHLLQPSSCAPHHLLTTSSPAPHLSPSSASPNFPFPLSKSKPNISTSYITASQTLHFSLGRKRTQLRLSVGVCPLRALQATSDCSKPRAARLVKR</sequence>
<reference evidence="2 3" key="1">
    <citation type="submission" date="2019-05" db="EMBL/GenBank/DDBJ databases">
        <title>Another draft genome of Portunus trituberculatus and its Hox gene families provides insights of decapod evolution.</title>
        <authorList>
            <person name="Jeong J.-H."/>
            <person name="Song I."/>
            <person name="Kim S."/>
            <person name="Choi T."/>
            <person name="Kim D."/>
            <person name="Ryu S."/>
            <person name="Kim W."/>
        </authorList>
    </citation>
    <scope>NUCLEOTIDE SEQUENCE [LARGE SCALE GENOMIC DNA]</scope>
    <source>
        <tissue evidence="2">Muscle</tissue>
    </source>
</reference>
<protein>
    <submittedName>
        <fullName evidence="2">Uncharacterized protein</fullName>
    </submittedName>
</protein>
<dbReference type="EMBL" id="VSRR010025221">
    <property type="protein sequence ID" value="MPC66754.1"/>
    <property type="molecule type" value="Genomic_DNA"/>
</dbReference>
<gene>
    <name evidence="2" type="ORF">E2C01_060906</name>
</gene>
<feature type="region of interest" description="Disordered" evidence="1">
    <location>
        <begin position="67"/>
        <end position="91"/>
    </location>
</feature>
<feature type="compositionally biased region" description="Low complexity" evidence="1">
    <location>
        <begin position="70"/>
        <end position="91"/>
    </location>
</feature>
<comment type="caution">
    <text evidence="2">The sequence shown here is derived from an EMBL/GenBank/DDBJ whole genome shotgun (WGS) entry which is preliminary data.</text>
</comment>
<organism evidence="2 3">
    <name type="scientific">Portunus trituberculatus</name>
    <name type="common">Swimming crab</name>
    <name type="synonym">Neptunus trituberculatus</name>
    <dbReference type="NCBI Taxonomy" id="210409"/>
    <lineage>
        <taxon>Eukaryota</taxon>
        <taxon>Metazoa</taxon>
        <taxon>Ecdysozoa</taxon>
        <taxon>Arthropoda</taxon>
        <taxon>Crustacea</taxon>
        <taxon>Multicrustacea</taxon>
        <taxon>Malacostraca</taxon>
        <taxon>Eumalacostraca</taxon>
        <taxon>Eucarida</taxon>
        <taxon>Decapoda</taxon>
        <taxon>Pleocyemata</taxon>
        <taxon>Brachyura</taxon>
        <taxon>Eubrachyura</taxon>
        <taxon>Portunoidea</taxon>
        <taxon>Portunidae</taxon>
        <taxon>Portuninae</taxon>
        <taxon>Portunus</taxon>
    </lineage>
</organism>
<proteinExistence type="predicted"/>
<keyword evidence="3" id="KW-1185">Reference proteome</keyword>